<organism evidence="1 2">
    <name type="scientific">Listeria phage LP-010</name>
    <dbReference type="NCBI Taxonomy" id="2590046"/>
    <lineage>
        <taxon>Viruses</taxon>
        <taxon>Duplodnaviria</taxon>
        <taxon>Heunggongvirae</taxon>
        <taxon>Uroviricota</taxon>
        <taxon>Caudoviricetes</taxon>
        <taxon>Homburgvirus</taxon>
        <taxon>Homburgvirus LP114</taxon>
    </lineage>
</organism>
<evidence type="ECO:0000313" key="2">
    <source>
        <dbReference type="Proteomes" id="UP000318611"/>
    </source>
</evidence>
<protein>
    <submittedName>
        <fullName evidence="1">Uncharacterized protein</fullName>
    </submittedName>
</protein>
<dbReference type="Proteomes" id="UP000318611">
    <property type="component" value="Segment"/>
</dbReference>
<proteinExistence type="predicted"/>
<name>A0A514U6L8_9CAUD</name>
<reference evidence="1 2" key="1">
    <citation type="submission" date="2019-06" db="EMBL/GenBank/DDBJ databases">
        <authorList>
            <person name="Hudson L.K."/>
            <person name="Peters T.L."/>
            <person name="Song Y."/>
            <person name="Denes T.G."/>
        </authorList>
    </citation>
    <scope>NUCLEOTIDE SEQUENCE [LARGE SCALE GENOMIC DNA]</scope>
</reference>
<dbReference type="EMBL" id="MN114082">
    <property type="protein sequence ID" value="QDK04608.1"/>
    <property type="molecule type" value="Genomic_DNA"/>
</dbReference>
<sequence>MSNVKFSLPDLRVRWVDKIYVEREYLFDKTTTKDVIRIKLVLHQWGTFFLQIEPAEGMGDYTSISRAGEEALFGEVIWNEC</sequence>
<gene>
    <name evidence="1" type="ORF">FK481_0094</name>
</gene>
<accession>A0A514U6L8</accession>
<evidence type="ECO:0000313" key="1">
    <source>
        <dbReference type="EMBL" id="QDK04608.1"/>
    </source>
</evidence>